<dbReference type="AlphaFoldDB" id="A0A8S1Q3U5"/>
<proteinExistence type="predicted"/>
<evidence type="ECO:0000313" key="2">
    <source>
        <dbReference type="Proteomes" id="UP000692954"/>
    </source>
</evidence>
<organism evidence="1 2">
    <name type="scientific">Paramecium sonneborni</name>
    <dbReference type="NCBI Taxonomy" id="65129"/>
    <lineage>
        <taxon>Eukaryota</taxon>
        <taxon>Sar</taxon>
        <taxon>Alveolata</taxon>
        <taxon>Ciliophora</taxon>
        <taxon>Intramacronucleata</taxon>
        <taxon>Oligohymenophorea</taxon>
        <taxon>Peniculida</taxon>
        <taxon>Parameciidae</taxon>
        <taxon>Paramecium</taxon>
    </lineage>
</organism>
<gene>
    <name evidence="1" type="ORF">PSON_ATCC_30995.1.T0950060</name>
</gene>
<name>A0A8S1Q3U5_9CILI</name>
<reference evidence="1" key="1">
    <citation type="submission" date="2021-01" db="EMBL/GenBank/DDBJ databases">
        <authorList>
            <consortium name="Genoscope - CEA"/>
            <person name="William W."/>
        </authorList>
    </citation>
    <scope>NUCLEOTIDE SEQUENCE</scope>
</reference>
<dbReference type="EMBL" id="CAJJDN010000095">
    <property type="protein sequence ID" value="CAD8110108.1"/>
    <property type="molecule type" value="Genomic_DNA"/>
</dbReference>
<keyword evidence="2" id="KW-1185">Reference proteome</keyword>
<dbReference type="Proteomes" id="UP000692954">
    <property type="component" value="Unassembled WGS sequence"/>
</dbReference>
<evidence type="ECO:0000313" key="1">
    <source>
        <dbReference type="EMBL" id="CAD8110108.1"/>
    </source>
</evidence>
<accession>A0A8S1Q3U5</accession>
<comment type="caution">
    <text evidence="1">The sequence shown here is derived from an EMBL/GenBank/DDBJ whole genome shotgun (WGS) entry which is preliminary data.</text>
</comment>
<dbReference type="OrthoDB" id="284012at2759"/>
<sequence length="236" mass="28083">MKQRDHDRNVLFPISEDSQYTYHRYSPPMRPKIIPNQYMTQDMRLIQMSAHEKSIQDKRSNIFYEPTKLPRSPQKCIEDKPKSPNLDHRQRMLYQNTSSVLPGYSYQQVKQVCESRTKIVEDPNNQFKHRNQNFSDLFDRHCGDTKLNQRVRSTSPQLDWTAHDSVRNAKDCTTHEYTTNTKPQSPLKVTEMSNLEIKCIQQAKELKTYSKLHGKKLPQKKEIVYKGMMKWKNNYK</sequence>
<protein>
    <submittedName>
        <fullName evidence="1">Uncharacterized protein</fullName>
    </submittedName>
</protein>